<feature type="chain" id="PRO_5043610145" evidence="1">
    <location>
        <begin position="19"/>
        <end position="162"/>
    </location>
</feature>
<evidence type="ECO:0000256" key="1">
    <source>
        <dbReference type="SAM" id="SignalP"/>
    </source>
</evidence>
<accession>A0AAW2ZNB2</accession>
<protein>
    <submittedName>
        <fullName evidence="2">EGF-like domain containing protein</fullName>
    </submittedName>
</protein>
<evidence type="ECO:0000313" key="2">
    <source>
        <dbReference type="EMBL" id="KAL0490448.1"/>
    </source>
</evidence>
<name>A0AAW2ZNB2_9EUKA</name>
<organism evidence="2 3">
    <name type="scientific">Acrasis kona</name>
    <dbReference type="NCBI Taxonomy" id="1008807"/>
    <lineage>
        <taxon>Eukaryota</taxon>
        <taxon>Discoba</taxon>
        <taxon>Heterolobosea</taxon>
        <taxon>Tetramitia</taxon>
        <taxon>Eutetramitia</taxon>
        <taxon>Acrasidae</taxon>
        <taxon>Acrasis</taxon>
    </lineage>
</organism>
<dbReference type="Proteomes" id="UP001431209">
    <property type="component" value="Unassembled WGS sequence"/>
</dbReference>
<feature type="signal peptide" evidence="1">
    <location>
        <begin position="1"/>
        <end position="18"/>
    </location>
</feature>
<keyword evidence="1" id="KW-0732">Signal</keyword>
<proteinExistence type="predicted"/>
<evidence type="ECO:0000313" key="3">
    <source>
        <dbReference type="Proteomes" id="UP001431209"/>
    </source>
</evidence>
<reference evidence="2 3" key="1">
    <citation type="submission" date="2024-03" db="EMBL/GenBank/DDBJ databases">
        <title>The Acrasis kona genome and developmental transcriptomes reveal deep origins of eukaryotic multicellular pathways.</title>
        <authorList>
            <person name="Sheikh S."/>
            <person name="Fu C.-J."/>
            <person name="Brown M.W."/>
            <person name="Baldauf S.L."/>
        </authorList>
    </citation>
    <scope>NUCLEOTIDE SEQUENCE [LARGE SCALE GENOMIC DNA]</scope>
    <source>
        <strain evidence="2 3">ATCC MYA-3509</strain>
    </source>
</reference>
<keyword evidence="3" id="KW-1185">Reference proteome</keyword>
<comment type="caution">
    <text evidence="2">The sequence shown here is derived from an EMBL/GenBank/DDBJ whole genome shotgun (WGS) entry which is preliminary data.</text>
</comment>
<dbReference type="AlphaFoldDB" id="A0AAW2ZNB2"/>
<gene>
    <name evidence="2" type="ORF">AKO1_009529</name>
</gene>
<sequence length="162" mass="18006">MKAIFFFALLALFCAAYGTDQTELVFSTFHESNDEAKCRRDDVNRGFMCDIVFQHKILGKKISFNGTVALHFDVPNQQALVEAIVNGKAVYSKFLTLDGVDKVVCVKAIEKIGLEMCTEINHIKWDVKVDCFKADVSITVSILGYKLTVVPPSAVGVHPERC</sequence>
<dbReference type="EMBL" id="JAOPGA020001688">
    <property type="protein sequence ID" value="KAL0490448.1"/>
    <property type="molecule type" value="Genomic_DNA"/>
</dbReference>